<dbReference type="AlphaFoldDB" id="A0A385I218"/>
<evidence type="ECO:0000256" key="3">
    <source>
        <dbReference type="ARBA" id="ARBA00012944"/>
    </source>
</evidence>
<sequence>MMIKMTLYLMFIMNQLFMFSNHPLSSTIMIIFQTLFMCFMIGELFLNFWYSYILFLIFLGGMLVIFIYMTSLTPNIMFSSQKINIIYIGIMFLFMFFLIIMLIQINFNFIVLADNSMMNNMNFHNYQETSNTLINLFSESNFKMTWFLMLYLLITLIMVTKISNISKGPLRQMN</sequence>
<accession>A0A385I218</accession>
<keyword evidence="13" id="KW-0472">Membrane</keyword>
<proteinExistence type="inferred from homology"/>
<evidence type="ECO:0000256" key="2">
    <source>
        <dbReference type="ARBA" id="ARBA00005698"/>
    </source>
</evidence>
<evidence type="ECO:0000256" key="4">
    <source>
        <dbReference type="ARBA" id="ARBA00021095"/>
    </source>
</evidence>
<evidence type="ECO:0000256" key="9">
    <source>
        <dbReference type="ARBA" id="ARBA00022982"/>
    </source>
</evidence>
<dbReference type="GO" id="GO:0031966">
    <property type="term" value="C:mitochondrial membrane"/>
    <property type="evidence" value="ECO:0007669"/>
    <property type="project" value="UniProtKB-SubCell"/>
</dbReference>
<evidence type="ECO:0000256" key="7">
    <source>
        <dbReference type="ARBA" id="ARBA00022692"/>
    </source>
</evidence>
<evidence type="ECO:0000256" key="12">
    <source>
        <dbReference type="ARBA" id="ARBA00023128"/>
    </source>
</evidence>
<evidence type="ECO:0000313" key="16">
    <source>
        <dbReference type="EMBL" id="AXY63947.1"/>
    </source>
</evidence>
<comment type="similarity">
    <text evidence="2">Belongs to the complex I subunit 6 family.</text>
</comment>
<dbReference type="GO" id="GO:0008137">
    <property type="term" value="F:NADH dehydrogenase (ubiquinone) activity"/>
    <property type="evidence" value="ECO:0007669"/>
    <property type="project" value="UniProtKB-EC"/>
</dbReference>
<evidence type="ECO:0000256" key="10">
    <source>
        <dbReference type="ARBA" id="ARBA00022989"/>
    </source>
</evidence>
<organism evidence="16">
    <name type="scientific">Ornebius fuscicerci</name>
    <dbReference type="NCBI Taxonomy" id="2153492"/>
    <lineage>
        <taxon>Eukaryota</taxon>
        <taxon>Metazoa</taxon>
        <taxon>Ecdysozoa</taxon>
        <taxon>Arthropoda</taxon>
        <taxon>Hexapoda</taxon>
        <taxon>Insecta</taxon>
        <taxon>Pterygota</taxon>
        <taxon>Neoptera</taxon>
        <taxon>Polyneoptera</taxon>
        <taxon>Orthoptera</taxon>
        <taxon>Ensifera</taxon>
        <taxon>Gryllidea</taxon>
        <taxon>Grylloidea</taxon>
        <taxon>Mogoplistidae</taxon>
        <taxon>Ornebius</taxon>
    </lineage>
</organism>
<protein>
    <recommendedName>
        <fullName evidence="4">NADH-ubiquinone oxidoreductase chain 6</fullName>
        <ecNumber evidence="3">7.1.1.2</ecNumber>
    </recommendedName>
    <alternativeName>
        <fullName evidence="14">NADH dehydrogenase subunit 6</fullName>
    </alternativeName>
</protein>
<keyword evidence="10" id="KW-1133">Transmembrane helix</keyword>
<keyword evidence="5" id="KW-0813">Transport</keyword>
<dbReference type="PANTHER" id="PTHR11435">
    <property type="entry name" value="NADH UBIQUINONE OXIDOREDUCTASE SUBUNIT ND6"/>
    <property type="match status" value="1"/>
</dbReference>
<dbReference type="EC" id="7.1.1.2" evidence="3"/>
<keyword evidence="6" id="KW-0679">Respiratory chain</keyword>
<geneLocation type="mitochondrion" evidence="16"/>
<evidence type="ECO:0000256" key="11">
    <source>
        <dbReference type="ARBA" id="ARBA00023027"/>
    </source>
</evidence>
<evidence type="ECO:0000256" key="14">
    <source>
        <dbReference type="ARBA" id="ARBA00031019"/>
    </source>
</evidence>
<comment type="catalytic activity">
    <reaction evidence="15">
        <text>a ubiquinone + NADH + 5 H(+)(in) = a ubiquinol + NAD(+) + 4 H(+)(out)</text>
        <dbReference type="Rhea" id="RHEA:29091"/>
        <dbReference type="Rhea" id="RHEA-COMP:9565"/>
        <dbReference type="Rhea" id="RHEA-COMP:9566"/>
        <dbReference type="ChEBI" id="CHEBI:15378"/>
        <dbReference type="ChEBI" id="CHEBI:16389"/>
        <dbReference type="ChEBI" id="CHEBI:17976"/>
        <dbReference type="ChEBI" id="CHEBI:57540"/>
        <dbReference type="ChEBI" id="CHEBI:57945"/>
        <dbReference type="EC" id="7.1.1.2"/>
    </reaction>
</comment>
<dbReference type="EMBL" id="MH580275">
    <property type="protein sequence ID" value="AXY63947.1"/>
    <property type="molecule type" value="Genomic_DNA"/>
</dbReference>
<evidence type="ECO:0000256" key="8">
    <source>
        <dbReference type="ARBA" id="ARBA00022967"/>
    </source>
</evidence>
<gene>
    <name evidence="16" type="primary">nad6</name>
</gene>
<reference evidence="16" key="1">
    <citation type="journal article" date="2018" name="Int. J. Biol. Macromol.">
        <title>Comparative analysis of mitochondrial genomes of the superfamily Grylloidea (Insecta, Orthoptera) reveals phylogenetic distribution of gene rearrangements.</title>
        <authorList>
            <person name="Ma C."/>
            <person name="Li J."/>
        </authorList>
    </citation>
    <scope>NUCLEOTIDE SEQUENCE</scope>
</reference>
<comment type="subcellular location">
    <subcellularLocation>
        <location evidence="1">Mitochondrion membrane</location>
        <topology evidence="1">Multi-pass membrane protein</topology>
    </subcellularLocation>
</comment>
<keyword evidence="12 16" id="KW-0496">Mitochondrion</keyword>
<keyword evidence="9" id="KW-0249">Electron transport</keyword>
<evidence type="ECO:0000256" key="6">
    <source>
        <dbReference type="ARBA" id="ARBA00022660"/>
    </source>
</evidence>
<dbReference type="PANTHER" id="PTHR11435:SF1">
    <property type="entry name" value="NADH-UBIQUINONE OXIDOREDUCTASE CHAIN 6"/>
    <property type="match status" value="1"/>
</dbReference>
<evidence type="ECO:0000256" key="1">
    <source>
        <dbReference type="ARBA" id="ARBA00004225"/>
    </source>
</evidence>
<evidence type="ECO:0000256" key="5">
    <source>
        <dbReference type="ARBA" id="ARBA00022448"/>
    </source>
</evidence>
<dbReference type="InterPro" id="IPR050269">
    <property type="entry name" value="ComplexI_Subunit6"/>
</dbReference>
<keyword evidence="11" id="KW-0520">NAD</keyword>
<keyword evidence="7" id="KW-0812">Transmembrane</keyword>
<evidence type="ECO:0000256" key="13">
    <source>
        <dbReference type="ARBA" id="ARBA00023136"/>
    </source>
</evidence>
<evidence type="ECO:0000256" key="15">
    <source>
        <dbReference type="ARBA" id="ARBA00049551"/>
    </source>
</evidence>
<name>A0A385I218_9ORTH</name>
<keyword evidence="8" id="KW-1278">Translocase</keyword>